<dbReference type="EMBL" id="JARBHB010000007">
    <property type="protein sequence ID" value="KAJ8879684.1"/>
    <property type="molecule type" value="Genomic_DNA"/>
</dbReference>
<comment type="caution">
    <text evidence="2">The sequence shown here is derived from an EMBL/GenBank/DDBJ whole genome shotgun (WGS) entry which is preliminary data.</text>
</comment>
<feature type="region of interest" description="Disordered" evidence="1">
    <location>
        <begin position="16"/>
        <end position="48"/>
    </location>
</feature>
<evidence type="ECO:0000256" key="1">
    <source>
        <dbReference type="SAM" id="MobiDB-lite"/>
    </source>
</evidence>
<evidence type="ECO:0000313" key="2">
    <source>
        <dbReference type="EMBL" id="KAJ8879684.1"/>
    </source>
</evidence>
<keyword evidence="3" id="KW-1185">Reference proteome</keyword>
<reference evidence="2 3" key="1">
    <citation type="submission" date="2023-02" db="EMBL/GenBank/DDBJ databases">
        <title>LHISI_Scaffold_Assembly.</title>
        <authorList>
            <person name="Stuart O.P."/>
            <person name="Cleave R."/>
            <person name="Magrath M.J.L."/>
            <person name="Mikheyev A.S."/>
        </authorList>
    </citation>
    <scope>NUCLEOTIDE SEQUENCE [LARGE SCALE GENOMIC DNA]</scope>
    <source>
        <strain evidence="2">Daus_M_001</strain>
        <tissue evidence="2">Leg muscle</tissue>
    </source>
</reference>
<proteinExistence type="predicted"/>
<organism evidence="2 3">
    <name type="scientific">Dryococelus australis</name>
    <dbReference type="NCBI Taxonomy" id="614101"/>
    <lineage>
        <taxon>Eukaryota</taxon>
        <taxon>Metazoa</taxon>
        <taxon>Ecdysozoa</taxon>
        <taxon>Arthropoda</taxon>
        <taxon>Hexapoda</taxon>
        <taxon>Insecta</taxon>
        <taxon>Pterygota</taxon>
        <taxon>Neoptera</taxon>
        <taxon>Polyneoptera</taxon>
        <taxon>Phasmatodea</taxon>
        <taxon>Verophasmatodea</taxon>
        <taxon>Anareolatae</taxon>
        <taxon>Phasmatidae</taxon>
        <taxon>Eurycanthinae</taxon>
        <taxon>Dryococelus</taxon>
    </lineage>
</organism>
<feature type="compositionally biased region" description="Polar residues" evidence="1">
    <location>
        <begin position="38"/>
        <end position="47"/>
    </location>
</feature>
<name>A0ABQ9H5X9_9NEOP</name>
<dbReference type="Proteomes" id="UP001159363">
    <property type="component" value="Chromosome 6"/>
</dbReference>
<sequence>MSCRLEGSCKRLQAAGKNLQQRQVPMPHDSEDRAGPSNRVSSTQNKISEAVFGRPEGKQTELWRVNYASSVVCKIRDHKDEAFITSPSCLSHQPGTGEDVIETLGSSQQVKTSAVLIVDVDVEQAAELQEFLSEMKPFPVLAQGDALAYSGLFLNLTFVNRNIALTRPAHPNGFQSYTVQIRGMSRDDPTGSRCDLLVRLLDSQQGESGSNLGGVAPELSLVRIVPDDAAGRRVFVAISRFAHPFSTQVTPPTHCACVVPNSTAPWPYTRPNETHLSQLCYWS</sequence>
<accession>A0ABQ9H5X9</accession>
<evidence type="ECO:0000313" key="3">
    <source>
        <dbReference type="Proteomes" id="UP001159363"/>
    </source>
</evidence>
<gene>
    <name evidence="2" type="ORF">PR048_020292</name>
</gene>
<protein>
    <submittedName>
        <fullName evidence="2">Uncharacterized protein</fullName>
    </submittedName>
</protein>